<evidence type="ECO:0000313" key="15">
    <source>
        <dbReference type="EMBL" id="HGL17009.1"/>
    </source>
</evidence>
<comment type="caution">
    <text evidence="14">The sequence shown here is derived from an EMBL/GenBank/DDBJ whole genome shotgun (WGS) entry which is preliminary data.</text>
</comment>
<name>A0A7C2K341_UNCW3</name>
<keyword evidence="14" id="KW-0328">Glycosyltransferase</keyword>
<sequence>MLSLELFNYNLPSELIAQKPLKERDKAKLMVLNQKDDTIIHSYFYKLPEFLKPGDVIVINKTKVIKARLFANAKDTGGKLEIFFVNFINDKEFKALVSSKKKAKPGRIFVVGGHELLVEDSTDDKTTFKILSDINVNELLELYGQIPLPHYIKRQPEKEDEVYYQTVFAEQGYSVAAPTAGLHFTERTINDLKEKGIKIVPVILNVGPGTFKPVKTEDITKHKMDEEYYEIPEDSANAIIEAKKLGHKIIACGTTSVRTLESWKFDEKKLRGNTDLFIYPGFKFDVIDGLITNFHLPKSTPLILVCAFAGREKVLKAYEEAIKQGYRFLSYGDAMLILPEIEKTQP</sequence>
<dbReference type="SUPFAM" id="SSF111337">
    <property type="entry name" value="QueA-like"/>
    <property type="match status" value="1"/>
</dbReference>
<keyword evidence="4 13" id="KW-0963">Cytoplasm</keyword>
<keyword evidence="5 13" id="KW-0808">Transferase</keyword>
<dbReference type="UniPathway" id="UPA00392"/>
<dbReference type="EMBL" id="DTDJ01000014">
    <property type="protein sequence ID" value="HGL17009.1"/>
    <property type="molecule type" value="Genomic_DNA"/>
</dbReference>
<dbReference type="GO" id="GO:0008616">
    <property type="term" value="P:tRNA queuosine(34) biosynthetic process"/>
    <property type="evidence" value="ECO:0007669"/>
    <property type="project" value="UniProtKB-UniRule"/>
</dbReference>
<organism evidence="14">
    <name type="scientific">candidate division WOR-3 bacterium</name>
    <dbReference type="NCBI Taxonomy" id="2052148"/>
    <lineage>
        <taxon>Bacteria</taxon>
        <taxon>Bacteria division WOR-3</taxon>
    </lineage>
</organism>
<dbReference type="Gene3D" id="3.40.1780.10">
    <property type="entry name" value="QueA-like"/>
    <property type="match status" value="1"/>
</dbReference>
<keyword evidence="14" id="KW-0413">Isomerase</keyword>
<dbReference type="FunFam" id="3.40.1780.10:FF:000001">
    <property type="entry name" value="S-adenosylmethionine:tRNA ribosyltransferase-isomerase"/>
    <property type="match status" value="1"/>
</dbReference>
<evidence type="ECO:0000256" key="11">
    <source>
        <dbReference type="ARBA" id="ARBA00069325"/>
    </source>
</evidence>
<comment type="subunit">
    <text evidence="3 13">Monomer.</text>
</comment>
<dbReference type="AlphaFoldDB" id="A0A7C2K341"/>
<dbReference type="InterPro" id="IPR003699">
    <property type="entry name" value="QueA"/>
</dbReference>
<evidence type="ECO:0000256" key="13">
    <source>
        <dbReference type="HAMAP-Rule" id="MF_00113"/>
    </source>
</evidence>
<comment type="catalytic activity">
    <reaction evidence="8 13">
        <text>7-aminomethyl-7-carbaguanosine(34) in tRNA + S-adenosyl-L-methionine = epoxyqueuosine(34) in tRNA + adenine + L-methionine + 2 H(+)</text>
        <dbReference type="Rhea" id="RHEA:32155"/>
        <dbReference type="Rhea" id="RHEA-COMP:10342"/>
        <dbReference type="Rhea" id="RHEA-COMP:18582"/>
        <dbReference type="ChEBI" id="CHEBI:15378"/>
        <dbReference type="ChEBI" id="CHEBI:16708"/>
        <dbReference type="ChEBI" id="CHEBI:57844"/>
        <dbReference type="ChEBI" id="CHEBI:59789"/>
        <dbReference type="ChEBI" id="CHEBI:82833"/>
        <dbReference type="ChEBI" id="CHEBI:194443"/>
        <dbReference type="EC" id="2.4.99.17"/>
    </reaction>
</comment>
<comment type="subcellular location">
    <subcellularLocation>
        <location evidence="1 13">Cytoplasm</location>
    </subcellularLocation>
</comment>
<dbReference type="GO" id="GO:0051075">
    <property type="term" value="F:S-adenosylmethionine:tRNA ribosyltransferase-isomerase activity"/>
    <property type="evidence" value="ECO:0007669"/>
    <property type="project" value="UniProtKB-EC"/>
</dbReference>
<dbReference type="NCBIfam" id="NF001140">
    <property type="entry name" value="PRK00147.1"/>
    <property type="match status" value="1"/>
</dbReference>
<protein>
    <recommendedName>
        <fullName evidence="11 13">S-adenosylmethionine:tRNA ribosyltransferase-isomerase</fullName>
        <ecNumber evidence="10 13">2.4.99.17</ecNumber>
    </recommendedName>
    <alternativeName>
        <fullName evidence="12 13">Queuosine biosynthesis protein QueA</fullName>
    </alternativeName>
</protein>
<evidence type="ECO:0000256" key="9">
    <source>
        <dbReference type="ARBA" id="ARBA00061210"/>
    </source>
</evidence>
<dbReference type="InterPro" id="IPR036100">
    <property type="entry name" value="QueA_sf"/>
</dbReference>
<evidence type="ECO:0000256" key="2">
    <source>
        <dbReference type="ARBA" id="ARBA00004691"/>
    </source>
</evidence>
<gene>
    <name evidence="13 14" type="primary">queA</name>
    <name evidence="14" type="ORF">ENQ77_08005</name>
    <name evidence="15" type="ORF">ENU66_01525</name>
</gene>
<dbReference type="PANTHER" id="PTHR30307">
    <property type="entry name" value="S-ADENOSYLMETHIONINE:TRNA RIBOSYLTRANSFERASE-ISOMERASE"/>
    <property type="match status" value="1"/>
</dbReference>
<evidence type="ECO:0000256" key="10">
    <source>
        <dbReference type="ARBA" id="ARBA00066503"/>
    </source>
</evidence>
<dbReference type="GO" id="GO:0005737">
    <property type="term" value="C:cytoplasm"/>
    <property type="evidence" value="ECO:0007669"/>
    <property type="project" value="UniProtKB-SubCell"/>
</dbReference>
<accession>A0A7C2K341</accession>
<evidence type="ECO:0000256" key="12">
    <source>
        <dbReference type="ARBA" id="ARBA00076160"/>
    </source>
</evidence>
<dbReference type="Pfam" id="PF02547">
    <property type="entry name" value="Queuosine_synth"/>
    <property type="match status" value="1"/>
</dbReference>
<evidence type="ECO:0000256" key="6">
    <source>
        <dbReference type="ARBA" id="ARBA00022691"/>
    </source>
</evidence>
<evidence type="ECO:0000256" key="5">
    <source>
        <dbReference type="ARBA" id="ARBA00022679"/>
    </source>
</evidence>
<comment type="similarity">
    <text evidence="9 13">Belongs to the QueA family.</text>
</comment>
<evidence type="ECO:0000256" key="7">
    <source>
        <dbReference type="ARBA" id="ARBA00022785"/>
    </source>
</evidence>
<dbReference type="EC" id="2.4.99.17" evidence="10 13"/>
<dbReference type="PANTHER" id="PTHR30307:SF0">
    <property type="entry name" value="S-ADENOSYLMETHIONINE:TRNA RIBOSYLTRANSFERASE-ISOMERASE"/>
    <property type="match status" value="1"/>
</dbReference>
<dbReference type="InterPro" id="IPR042119">
    <property type="entry name" value="QueA_dom2"/>
</dbReference>
<dbReference type="Gene3D" id="2.40.10.240">
    <property type="entry name" value="QueA-like"/>
    <property type="match status" value="1"/>
</dbReference>
<evidence type="ECO:0000256" key="8">
    <source>
        <dbReference type="ARBA" id="ARBA00052751"/>
    </source>
</evidence>
<dbReference type="InterPro" id="IPR042118">
    <property type="entry name" value="QueA_dom1"/>
</dbReference>
<keyword evidence="6 13" id="KW-0949">S-adenosyl-L-methionine</keyword>
<evidence type="ECO:0000313" key="14">
    <source>
        <dbReference type="EMBL" id="HEN28567.1"/>
    </source>
</evidence>
<comment type="pathway">
    <text evidence="2 13">tRNA modification; tRNA-queuosine biosynthesis.</text>
</comment>
<dbReference type="HAMAP" id="MF_00113">
    <property type="entry name" value="QueA"/>
    <property type="match status" value="1"/>
</dbReference>
<evidence type="ECO:0000256" key="3">
    <source>
        <dbReference type="ARBA" id="ARBA00011245"/>
    </source>
</evidence>
<dbReference type="NCBIfam" id="TIGR00113">
    <property type="entry name" value="queA"/>
    <property type="match status" value="1"/>
</dbReference>
<evidence type="ECO:0000256" key="1">
    <source>
        <dbReference type="ARBA" id="ARBA00004496"/>
    </source>
</evidence>
<evidence type="ECO:0000256" key="4">
    <source>
        <dbReference type="ARBA" id="ARBA00022490"/>
    </source>
</evidence>
<dbReference type="EMBL" id="DSOL01000229">
    <property type="protein sequence ID" value="HEN28567.1"/>
    <property type="molecule type" value="Genomic_DNA"/>
</dbReference>
<reference evidence="14" key="1">
    <citation type="journal article" date="2020" name="mSystems">
        <title>Genome- and Community-Level Interaction Insights into Carbon Utilization and Element Cycling Functions of Hydrothermarchaeota in Hydrothermal Sediment.</title>
        <authorList>
            <person name="Zhou Z."/>
            <person name="Liu Y."/>
            <person name="Xu W."/>
            <person name="Pan J."/>
            <person name="Luo Z.H."/>
            <person name="Li M."/>
        </authorList>
    </citation>
    <scope>NUCLEOTIDE SEQUENCE [LARGE SCALE GENOMIC DNA]</scope>
    <source>
        <strain evidence="14">SpSt-34</strain>
        <strain evidence="15">SpSt-69</strain>
    </source>
</reference>
<proteinExistence type="inferred from homology"/>
<keyword evidence="7 13" id="KW-0671">Queuosine biosynthesis</keyword>
<comment type="function">
    <text evidence="13">Transfers and isomerizes the ribose moiety from AdoMet to the 7-aminomethyl group of 7-deazaguanine (preQ1-tRNA) to give epoxyqueuosine (oQ-tRNA).</text>
</comment>